<name>A0A9W9JZK9_9EURO</name>
<comment type="caution">
    <text evidence="3">The sequence shown here is derived from an EMBL/GenBank/DDBJ whole genome shotgun (WGS) entry which is preliminary data.</text>
</comment>
<sequence>MATLDIPDNILMTIKGKVVLITGGSSGIGKATSDLCIELGALVVIGDITPPPKFEDTAECKFLGVDVSLWESIRDFFAKAKVFFGKIDHVFVNAGVGPTTDFLNHTLDSDGNIAPPNLRTINVNFIGAINTVWLATYYLQDTACEYSSAERSIVITASASSFQNFGATDYTAAKHGVLGILRGLVGKLEGKIRINAIAPSWTATGLVPPDAIEALGVAVQSPKVVARSVIFLFTSRTRHGDLIYSRDGTYLEINKATGGLLENTETLLGGMMSEDEVYRRIS</sequence>
<dbReference type="PANTHER" id="PTHR43180">
    <property type="entry name" value="3-OXOACYL-(ACYL-CARRIER-PROTEIN) REDUCTASE (AFU_ORTHOLOGUE AFUA_6G11210)"/>
    <property type="match status" value="1"/>
</dbReference>
<evidence type="ECO:0000313" key="4">
    <source>
        <dbReference type="Proteomes" id="UP001149165"/>
    </source>
</evidence>
<dbReference type="OrthoDB" id="37659at2759"/>
<dbReference type="EMBL" id="JAPQKH010000007">
    <property type="protein sequence ID" value="KAJ5087330.1"/>
    <property type="molecule type" value="Genomic_DNA"/>
</dbReference>
<reference evidence="3" key="2">
    <citation type="journal article" date="2023" name="IMA Fungus">
        <title>Comparative genomic study of the Penicillium genus elucidates a diverse pangenome and 15 lateral gene transfer events.</title>
        <authorList>
            <person name="Petersen C."/>
            <person name="Sorensen T."/>
            <person name="Nielsen M.R."/>
            <person name="Sondergaard T.E."/>
            <person name="Sorensen J.L."/>
            <person name="Fitzpatrick D.A."/>
            <person name="Frisvad J.C."/>
            <person name="Nielsen K.L."/>
        </authorList>
    </citation>
    <scope>NUCLEOTIDE SEQUENCE</scope>
    <source>
        <strain evidence="3">IBT 30069</strain>
    </source>
</reference>
<dbReference type="PANTHER" id="PTHR43180:SF11">
    <property type="entry name" value="NAD(P)-BINDING PROTEIN"/>
    <property type="match status" value="1"/>
</dbReference>
<comment type="similarity">
    <text evidence="1">Belongs to the short-chain dehydrogenases/reductases (SDR) family.</text>
</comment>
<keyword evidence="2" id="KW-0560">Oxidoreductase</keyword>
<evidence type="ECO:0008006" key="5">
    <source>
        <dbReference type="Google" id="ProtNLM"/>
    </source>
</evidence>
<accession>A0A9W9JZK9</accession>
<organism evidence="3 4">
    <name type="scientific">Penicillium angulare</name>
    <dbReference type="NCBI Taxonomy" id="116970"/>
    <lineage>
        <taxon>Eukaryota</taxon>
        <taxon>Fungi</taxon>
        <taxon>Dikarya</taxon>
        <taxon>Ascomycota</taxon>
        <taxon>Pezizomycotina</taxon>
        <taxon>Eurotiomycetes</taxon>
        <taxon>Eurotiomycetidae</taxon>
        <taxon>Eurotiales</taxon>
        <taxon>Aspergillaceae</taxon>
        <taxon>Penicillium</taxon>
    </lineage>
</organism>
<gene>
    <name evidence="3" type="ORF">N7456_010946</name>
</gene>
<dbReference type="SUPFAM" id="SSF51735">
    <property type="entry name" value="NAD(P)-binding Rossmann-fold domains"/>
    <property type="match status" value="1"/>
</dbReference>
<reference evidence="3" key="1">
    <citation type="submission" date="2022-11" db="EMBL/GenBank/DDBJ databases">
        <authorList>
            <person name="Petersen C."/>
        </authorList>
    </citation>
    <scope>NUCLEOTIDE SEQUENCE</scope>
    <source>
        <strain evidence="3">IBT 30069</strain>
    </source>
</reference>
<dbReference type="InterPro" id="IPR002347">
    <property type="entry name" value="SDR_fam"/>
</dbReference>
<evidence type="ECO:0000256" key="2">
    <source>
        <dbReference type="ARBA" id="ARBA00023002"/>
    </source>
</evidence>
<evidence type="ECO:0000256" key="1">
    <source>
        <dbReference type="ARBA" id="ARBA00006484"/>
    </source>
</evidence>
<dbReference type="InterPro" id="IPR036291">
    <property type="entry name" value="NAD(P)-bd_dom_sf"/>
</dbReference>
<dbReference type="Gene3D" id="3.40.50.720">
    <property type="entry name" value="NAD(P)-binding Rossmann-like Domain"/>
    <property type="match status" value="1"/>
</dbReference>
<dbReference type="AlphaFoldDB" id="A0A9W9JZK9"/>
<proteinExistence type="inferred from homology"/>
<evidence type="ECO:0000313" key="3">
    <source>
        <dbReference type="EMBL" id="KAJ5087330.1"/>
    </source>
</evidence>
<dbReference type="Proteomes" id="UP001149165">
    <property type="component" value="Unassembled WGS sequence"/>
</dbReference>
<dbReference type="Pfam" id="PF00106">
    <property type="entry name" value="adh_short"/>
    <property type="match status" value="1"/>
</dbReference>
<dbReference type="GO" id="GO:0016491">
    <property type="term" value="F:oxidoreductase activity"/>
    <property type="evidence" value="ECO:0007669"/>
    <property type="project" value="UniProtKB-KW"/>
</dbReference>
<dbReference type="PRINTS" id="PR00081">
    <property type="entry name" value="GDHRDH"/>
</dbReference>
<protein>
    <recommendedName>
        <fullName evidence="5">Short-chain dehydrogenase/reductase SDR</fullName>
    </recommendedName>
</protein>
<keyword evidence="4" id="KW-1185">Reference proteome</keyword>